<reference evidence="5 8" key="2">
    <citation type="submission" date="2016-11" db="EMBL/GenBank/DDBJ databases">
        <title>Genomic analysis of Caldithrix abyssi and proposal of a novel bacterial phylum Caldithrichaeota.</title>
        <authorList>
            <person name="Kublanov I."/>
            <person name="Sigalova O."/>
            <person name="Gavrilov S."/>
            <person name="Lebedinsky A."/>
            <person name="Ivanova N."/>
            <person name="Daum C."/>
            <person name="Reddy T."/>
            <person name="Klenk H.P."/>
            <person name="Goker M."/>
            <person name="Reva O."/>
            <person name="Miroshnichenko M."/>
            <person name="Kyprides N."/>
            <person name="Woyke T."/>
            <person name="Gelfand M."/>
        </authorList>
    </citation>
    <scope>NUCLEOTIDE SEQUENCE [LARGE SCALE GENOMIC DNA]</scope>
    <source>
        <strain evidence="5 8">LF13</strain>
    </source>
</reference>
<dbReference type="NCBIfam" id="TIGR00072">
    <property type="entry name" value="hydrog_prot"/>
    <property type="match status" value="1"/>
</dbReference>
<dbReference type="eggNOG" id="COG0680">
    <property type="taxonomic scope" value="Bacteria"/>
</dbReference>
<dbReference type="GO" id="GO:0004190">
    <property type="term" value="F:aspartic-type endopeptidase activity"/>
    <property type="evidence" value="ECO:0007669"/>
    <property type="project" value="UniProtKB-KW"/>
</dbReference>
<protein>
    <submittedName>
        <fullName evidence="6">Hydrogenase maturation protease</fullName>
    </submittedName>
</protein>
<evidence type="ECO:0000313" key="8">
    <source>
        <dbReference type="Proteomes" id="UP000183868"/>
    </source>
</evidence>
<dbReference type="Gene3D" id="3.40.50.1450">
    <property type="entry name" value="HybD-like"/>
    <property type="match status" value="1"/>
</dbReference>
<dbReference type="EMBL" id="CM001402">
    <property type="protein sequence ID" value="EHO42648.1"/>
    <property type="molecule type" value="Genomic_DNA"/>
</dbReference>
<proteinExistence type="inferred from homology"/>
<dbReference type="STRING" id="880073.Cabys_1913"/>
<dbReference type="GO" id="GO:0008047">
    <property type="term" value="F:enzyme activator activity"/>
    <property type="evidence" value="ECO:0007669"/>
    <property type="project" value="InterPro"/>
</dbReference>
<reference evidence="6 7" key="1">
    <citation type="submission" date="2011-09" db="EMBL/GenBank/DDBJ databases">
        <title>The permanent draft genome of Caldithrix abyssi DSM 13497.</title>
        <authorList>
            <consortium name="US DOE Joint Genome Institute (JGI-PGF)"/>
            <person name="Lucas S."/>
            <person name="Han J."/>
            <person name="Lapidus A."/>
            <person name="Bruce D."/>
            <person name="Goodwin L."/>
            <person name="Pitluck S."/>
            <person name="Peters L."/>
            <person name="Kyrpides N."/>
            <person name="Mavromatis K."/>
            <person name="Ivanova N."/>
            <person name="Mikhailova N."/>
            <person name="Chertkov O."/>
            <person name="Detter J.C."/>
            <person name="Tapia R."/>
            <person name="Han C."/>
            <person name="Land M."/>
            <person name="Hauser L."/>
            <person name="Markowitz V."/>
            <person name="Cheng J.-F."/>
            <person name="Hugenholtz P."/>
            <person name="Woyke T."/>
            <person name="Wu D."/>
            <person name="Spring S."/>
            <person name="Brambilla E."/>
            <person name="Klenk H.-P."/>
            <person name="Eisen J.A."/>
        </authorList>
    </citation>
    <scope>NUCLEOTIDE SEQUENCE [LARGE SCALE GENOMIC DNA]</scope>
    <source>
        <strain evidence="6 7">DSM 13497</strain>
    </source>
</reference>
<dbReference type="Proteomes" id="UP000004671">
    <property type="component" value="Chromosome"/>
</dbReference>
<evidence type="ECO:0000313" key="5">
    <source>
        <dbReference type="EMBL" id="APF18662.1"/>
    </source>
</evidence>
<dbReference type="EMBL" id="CP018099">
    <property type="protein sequence ID" value="APF18662.1"/>
    <property type="molecule type" value="Genomic_DNA"/>
</dbReference>
<name>H1XT81_CALAY</name>
<dbReference type="GO" id="GO:0016485">
    <property type="term" value="P:protein processing"/>
    <property type="evidence" value="ECO:0007669"/>
    <property type="project" value="TreeGrafter"/>
</dbReference>
<dbReference type="InterPro" id="IPR023430">
    <property type="entry name" value="Pept_HybD-like_dom_sf"/>
</dbReference>
<dbReference type="KEGG" id="caby:Cabys_1913"/>
<keyword evidence="4" id="KW-0378">Hydrolase</keyword>
<evidence type="ECO:0000313" key="7">
    <source>
        <dbReference type="Proteomes" id="UP000004671"/>
    </source>
</evidence>
<organism evidence="6 7">
    <name type="scientific">Caldithrix abyssi DSM 13497</name>
    <dbReference type="NCBI Taxonomy" id="880073"/>
    <lineage>
        <taxon>Bacteria</taxon>
        <taxon>Pseudomonadati</taxon>
        <taxon>Calditrichota</taxon>
        <taxon>Calditrichia</taxon>
        <taxon>Calditrichales</taxon>
        <taxon>Calditrichaceae</taxon>
        <taxon>Caldithrix</taxon>
    </lineage>
</organism>
<gene>
    <name evidence="5" type="ORF">Cabys_1913</name>
    <name evidence="6" type="ORF">Calab_3042</name>
</gene>
<dbReference type="RefSeq" id="WP_006930004.1">
    <property type="nucleotide sequence ID" value="NZ_CM001402.1"/>
</dbReference>
<evidence type="ECO:0000256" key="3">
    <source>
        <dbReference type="ARBA" id="ARBA00022750"/>
    </source>
</evidence>
<evidence type="ECO:0000256" key="2">
    <source>
        <dbReference type="ARBA" id="ARBA00022670"/>
    </source>
</evidence>
<dbReference type="PaxDb" id="880073-Calab_3042"/>
<accession>H1XT81</accession>
<sequence length="175" mass="19204">MGGEKKNTLILGLGNPLLGDDRLGLLLVEDLQKNSQLRQKASFFFSSQSGLYLLDLLIGYQCVIFIDTISCAREVAGQVQCIALKKSAATVYGSSPHYIGIHSMIALGNRLHLNMPKELWLIGITVNEGLQIEEGLSKEIQKKYGQILKKVEREVLGILSGRSLKGARPCRASMC</sequence>
<dbReference type="InParanoid" id="H1XT81"/>
<dbReference type="Proteomes" id="UP000183868">
    <property type="component" value="Chromosome"/>
</dbReference>
<keyword evidence="3" id="KW-0064">Aspartyl protease</keyword>
<dbReference type="AlphaFoldDB" id="H1XT81"/>
<dbReference type="PANTHER" id="PTHR30302">
    <property type="entry name" value="HYDROGENASE 1 MATURATION PROTEASE"/>
    <property type="match status" value="1"/>
</dbReference>
<evidence type="ECO:0000313" key="6">
    <source>
        <dbReference type="EMBL" id="EHO42648.1"/>
    </source>
</evidence>
<dbReference type="SUPFAM" id="SSF53163">
    <property type="entry name" value="HybD-like"/>
    <property type="match status" value="1"/>
</dbReference>
<evidence type="ECO:0000256" key="1">
    <source>
        <dbReference type="ARBA" id="ARBA00006814"/>
    </source>
</evidence>
<dbReference type="InterPro" id="IPR000671">
    <property type="entry name" value="Peptidase_A31"/>
</dbReference>
<evidence type="ECO:0000256" key="4">
    <source>
        <dbReference type="ARBA" id="ARBA00022801"/>
    </source>
</evidence>
<dbReference type="HOGENOM" id="CLU_099037_2_1_0"/>
<dbReference type="Pfam" id="PF01750">
    <property type="entry name" value="HycI"/>
    <property type="match status" value="1"/>
</dbReference>
<keyword evidence="7" id="KW-1185">Reference proteome</keyword>
<dbReference type="PANTHER" id="PTHR30302:SF1">
    <property type="entry name" value="HYDROGENASE 2 MATURATION PROTEASE"/>
    <property type="match status" value="1"/>
</dbReference>
<keyword evidence="2 6" id="KW-0645">Protease</keyword>
<comment type="similarity">
    <text evidence="1">Belongs to the peptidase A31 family.</text>
</comment>